<organism evidence="3">
    <name type="scientific">Strongyloides stercoralis</name>
    <name type="common">Threadworm</name>
    <dbReference type="NCBI Taxonomy" id="6248"/>
    <lineage>
        <taxon>Eukaryota</taxon>
        <taxon>Metazoa</taxon>
        <taxon>Ecdysozoa</taxon>
        <taxon>Nematoda</taxon>
        <taxon>Chromadorea</taxon>
        <taxon>Rhabditida</taxon>
        <taxon>Tylenchina</taxon>
        <taxon>Panagrolaimomorpha</taxon>
        <taxon>Strongyloidoidea</taxon>
        <taxon>Strongyloididae</taxon>
        <taxon>Strongyloides</taxon>
    </lineage>
</organism>
<accession>A0A0K0ENH1</accession>
<dbReference type="WBParaSite" id="SSTP_0001100800.1">
    <property type="protein sequence ID" value="SSTP_0001100800.1"/>
    <property type="gene ID" value="SSTP_0001100800"/>
</dbReference>
<dbReference type="WBParaSite" id="TCONS_00004359.p1">
    <property type="protein sequence ID" value="TCONS_00004359.p1"/>
    <property type="gene ID" value="XLOC_001701"/>
</dbReference>
<name>A0A0K0ENH1_STRER</name>
<reference evidence="3" key="1">
    <citation type="submission" date="2015-08" db="UniProtKB">
        <authorList>
            <consortium name="WormBaseParasite"/>
        </authorList>
    </citation>
    <scope>IDENTIFICATION</scope>
</reference>
<dbReference type="Gene3D" id="2.60.40.780">
    <property type="entry name" value="von Hippel-Lindau disease tumour suppressor, beta domain"/>
    <property type="match status" value="1"/>
</dbReference>
<feature type="domain" description="von Hippel-Lindau disease tumour suppressor beta" evidence="1">
    <location>
        <begin position="17"/>
        <end position="76"/>
    </location>
</feature>
<sequence length="177" mass="20726">MEEIQKYEEFISCNYKSPDSAEPVKVVFRNTLKKHICIYWINHRGNFMLYGLIPYGKSLTIDSYTGHLWCARDFKTGSLTKLKFSHENEPTYVKAIPCPKELHDHRKRYALCFPIDEVKSLKDILITSFSTLPQEISLEKLPLPESVVKSITAFAIFVREYQSKTHREFTSAIMQRR</sequence>
<keyword evidence="2" id="KW-1185">Reference proteome</keyword>
<dbReference type="InterPro" id="IPR024053">
    <property type="entry name" value="VHL_beta_dom"/>
</dbReference>
<dbReference type="InterPro" id="IPR036208">
    <property type="entry name" value="VHL_sf"/>
</dbReference>
<evidence type="ECO:0000313" key="4">
    <source>
        <dbReference type="WBParaSite" id="TCONS_00004359.p1"/>
    </source>
</evidence>
<evidence type="ECO:0000259" key="1">
    <source>
        <dbReference type="Pfam" id="PF01847"/>
    </source>
</evidence>
<dbReference type="SUPFAM" id="SSF49468">
    <property type="entry name" value="VHL"/>
    <property type="match status" value="1"/>
</dbReference>
<proteinExistence type="predicted"/>
<protein>
    <submittedName>
        <fullName evidence="3 4">VHL domain-containing protein</fullName>
    </submittedName>
</protein>
<evidence type="ECO:0000313" key="3">
    <source>
        <dbReference type="WBParaSite" id="SSTP_0001100800.1"/>
    </source>
</evidence>
<dbReference type="Proteomes" id="UP000035681">
    <property type="component" value="Unplaced"/>
</dbReference>
<dbReference type="Pfam" id="PF01847">
    <property type="entry name" value="VHL"/>
    <property type="match status" value="1"/>
</dbReference>
<dbReference type="AlphaFoldDB" id="A0A0K0ENH1"/>
<evidence type="ECO:0000313" key="2">
    <source>
        <dbReference type="Proteomes" id="UP000035681"/>
    </source>
</evidence>
<dbReference type="InterPro" id="IPR037140">
    <property type="entry name" value="VHL_beta_dom_sf"/>
</dbReference>